<organism evidence="1 2">
    <name type="scientific">Variovorax paradoxus</name>
    <dbReference type="NCBI Taxonomy" id="34073"/>
    <lineage>
        <taxon>Bacteria</taxon>
        <taxon>Pseudomonadati</taxon>
        <taxon>Pseudomonadota</taxon>
        <taxon>Betaproteobacteria</taxon>
        <taxon>Burkholderiales</taxon>
        <taxon>Comamonadaceae</taxon>
        <taxon>Variovorax</taxon>
    </lineage>
</organism>
<protein>
    <submittedName>
        <fullName evidence="1">Uncharacterized protein</fullName>
    </submittedName>
</protein>
<evidence type="ECO:0000313" key="2">
    <source>
        <dbReference type="Proteomes" id="UP000077852"/>
    </source>
</evidence>
<comment type="caution">
    <text evidence="1">The sequence shown here is derived from an EMBL/GenBank/DDBJ whole genome shotgun (WGS) entry which is preliminary data.</text>
</comment>
<sequence>MTTDTTTALACAKACQDAQRLVTQIKTGDALPDSLHAALQAIRATGDGDRLRTFTRAVQKALEGAR</sequence>
<dbReference type="AlphaFoldDB" id="A0AA91DTA6"/>
<dbReference type="RefSeq" id="WP_081266651.1">
    <property type="nucleotide sequence ID" value="NZ_LVHG01000027.1"/>
</dbReference>
<evidence type="ECO:0000313" key="1">
    <source>
        <dbReference type="EMBL" id="OAK66061.1"/>
    </source>
</evidence>
<accession>A0AA91DTA6</accession>
<proteinExistence type="predicted"/>
<gene>
    <name evidence="1" type="ORF">A3K87_09860</name>
</gene>
<dbReference type="Proteomes" id="UP000077852">
    <property type="component" value="Unassembled WGS sequence"/>
</dbReference>
<dbReference type="EMBL" id="LVHG01000027">
    <property type="protein sequence ID" value="OAK66061.1"/>
    <property type="molecule type" value="Genomic_DNA"/>
</dbReference>
<name>A0AA91DTA6_VARPD</name>
<reference evidence="1 2" key="1">
    <citation type="submission" date="2016-03" db="EMBL/GenBank/DDBJ databases">
        <title>Genome sequence of Variovorax paradoxus KB5.</title>
        <authorList>
            <person name="Jeong H."/>
            <person name="Hong C.E."/>
            <person name="Jo S.H."/>
            <person name="Park J.M."/>
        </authorList>
    </citation>
    <scope>NUCLEOTIDE SEQUENCE [LARGE SCALE GENOMIC DNA]</scope>
    <source>
        <strain evidence="1 2">KB5</strain>
    </source>
</reference>